<feature type="transmembrane region" description="Helical" evidence="1">
    <location>
        <begin position="251"/>
        <end position="273"/>
    </location>
</feature>
<comment type="caution">
    <text evidence="3">The sequence shown here is derived from an EMBL/GenBank/DDBJ whole genome shotgun (WGS) entry which is preliminary data.</text>
</comment>
<feature type="transmembrane region" description="Helical" evidence="1">
    <location>
        <begin position="184"/>
        <end position="203"/>
    </location>
</feature>
<keyword evidence="4" id="KW-1185">Reference proteome</keyword>
<sequence>MESTSQVGFTDHHWEQMVHKAVAYQQDFYELLPSWTTCKKDDIKFIKQNIGYAIFGSPLFEKTSDSKDILNFDINDISDDTEISEVIHYSPKAEHLINMIFDKIWKHGRRLKDDVINYGIVYNILFRNKINKPSKMNSEEEIIAVPILRVDYTKVGKIIYRRIIYQNVQWSFQKMASILSKVNTTINIAGSAATFGLGIATIFTPGSPLIALAGMAAMGVTGIWTIGKSSTELYDRAVHEESISPFNRNALSAWLGIAGSTVGIVLSGTTVLLKKAATAGLQVNRLARSAHDAMVITSISINLIGVGYKSFQIFEKFKEQKRVDIEDIIYIGTHLLFFTHSVINIKFAKQIIELTQGNILNKIETELRKDNLHQHYEFTKKKTDMRVNNDKIIEKDAAIIRWFKTITINDMMSNNNLLTISNCLLSVEKGKIKLNGITLLDPILFVAMIGKNLLKKINDCEDQLNPYTDQQTYALTKLLEKLLSDLYTSRNYPSNNQPCIVPQFRSLIEELKKIDKSENILPFIFNIAVTILRNAGYQLSTEDNSANNNKIMEHLFITIFDAVDLMIQDFFNALQQYIYMMRRTH</sequence>
<evidence type="ECO:0000256" key="1">
    <source>
        <dbReference type="SAM" id="Phobius"/>
    </source>
</evidence>
<dbReference type="Pfam" id="PF16013">
    <property type="entry name" value="DUF4781"/>
    <property type="match status" value="1"/>
</dbReference>
<evidence type="ECO:0000259" key="2">
    <source>
        <dbReference type="Pfam" id="PF16013"/>
    </source>
</evidence>
<keyword evidence="1" id="KW-0812">Transmembrane</keyword>
<dbReference type="AlphaFoldDB" id="A0A834J597"/>
<keyword evidence="1" id="KW-0472">Membrane</keyword>
<name>A0A834J597_VESVU</name>
<feature type="domain" description="DUF4781" evidence="2">
    <location>
        <begin position="176"/>
        <end position="401"/>
    </location>
</feature>
<keyword evidence="1" id="KW-1133">Transmembrane helix</keyword>
<gene>
    <name evidence="3" type="ORF">HZH66_013585</name>
</gene>
<accession>A0A834J597</accession>
<evidence type="ECO:0000313" key="4">
    <source>
        <dbReference type="Proteomes" id="UP000614350"/>
    </source>
</evidence>
<dbReference type="EMBL" id="JACSEA010000019">
    <property type="protein sequence ID" value="KAF7382153.1"/>
    <property type="molecule type" value="Genomic_DNA"/>
</dbReference>
<dbReference type="PANTHER" id="PTHR21115">
    <property type="entry name" value="GH06117P-RELATED"/>
    <property type="match status" value="1"/>
</dbReference>
<reference evidence="3" key="1">
    <citation type="journal article" date="2020" name="G3 (Bethesda)">
        <title>High-Quality Assemblies for Three Invasive Social Wasps from the &lt;i&gt;Vespula&lt;/i&gt; Genus.</title>
        <authorList>
            <person name="Harrop T.W.R."/>
            <person name="Guhlin J."/>
            <person name="McLaughlin G.M."/>
            <person name="Permina E."/>
            <person name="Stockwell P."/>
            <person name="Gilligan J."/>
            <person name="Le Lec M.F."/>
            <person name="Gruber M.A.M."/>
            <person name="Quinn O."/>
            <person name="Lovegrove M."/>
            <person name="Duncan E.J."/>
            <person name="Remnant E.J."/>
            <person name="Van Eeckhoven J."/>
            <person name="Graham B."/>
            <person name="Knapp R.A."/>
            <person name="Langford K.W."/>
            <person name="Kronenberg Z."/>
            <person name="Press M.O."/>
            <person name="Eacker S.M."/>
            <person name="Wilson-Rankin E.E."/>
            <person name="Purcell J."/>
            <person name="Lester P.J."/>
            <person name="Dearden P.K."/>
        </authorList>
    </citation>
    <scope>NUCLEOTIDE SEQUENCE</scope>
    <source>
        <strain evidence="3">Marl-1</strain>
    </source>
</reference>
<evidence type="ECO:0000313" key="3">
    <source>
        <dbReference type="EMBL" id="KAF7382153.1"/>
    </source>
</evidence>
<dbReference type="InterPro" id="IPR031962">
    <property type="entry name" value="DUF4781"/>
</dbReference>
<feature type="transmembrane region" description="Helical" evidence="1">
    <location>
        <begin position="209"/>
        <end position="227"/>
    </location>
</feature>
<organism evidence="3 4">
    <name type="scientific">Vespula vulgaris</name>
    <name type="common">Yellow jacket</name>
    <name type="synonym">Wasp</name>
    <dbReference type="NCBI Taxonomy" id="7454"/>
    <lineage>
        <taxon>Eukaryota</taxon>
        <taxon>Metazoa</taxon>
        <taxon>Ecdysozoa</taxon>
        <taxon>Arthropoda</taxon>
        <taxon>Hexapoda</taxon>
        <taxon>Insecta</taxon>
        <taxon>Pterygota</taxon>
        <taxon>Neoptera</taxon>
        <taxon>Endopterygota</taxon>
        <taxon>Hymenoptera</taxon>
        <taxon>Apocrita</taxon>
        <taxon>Aculeata</taxon>
        <taxon>Vespoidea</taxon>
        <taxon>Vespidae</taxon>
        <taxon>Vespinae</taxon>
        <taxon>Vespula</taxon>
    </lineage>
</organism>
<proteinExistence type="predicted"/>
<dbReference type="Proteomes" id="UP000614350">
    <property type="component" value="Unassembled WGS sequence"/>
</dbReference>
<protein>
    <recommendedName>
        <fullName evidence="2">DUF4781 domain-containing protein</fullName>
    </recommendedName>
</protein>
<dbReference type="PANTHER" id="PTHR21115:SF0">
    <property type="entry name" value="GH06117P-RELATED"/>
    <property type="match status" value="1"/>
</dbReference>